<dbReference type="RefSeq" id="WP_012658468.1">
    <property type="nucleotide sequence ID" value="NZ_BAABQA010000003.1"/>
</dbReference>
<accession>A0A6L6G7E4</accession>
<dbReference type="PIRSF" id="PIRSF004491">
    <property type="entry name" value="FAD_Synth"/>
    <property type="match status" value="1"/>
</dbReference>
<dbReference type="Pfam" id="PF06574">
    <property type="entry name" value="FAD_syn"/>
    <property type="match status" value="1"/>
</dbReference>
<dbReference type="InterPro" id="IPR002606">
    <property type="entry name" value="Riboflavin_kinase_bac"/>
</dbReference>
<dbReference type="GO" id="GO:0009398">
    <property type="term" value="P:FMN biosynthetic process"/>
    <property type="evidence" value="ECO:0007669"/>
    <property type="project" value="UniProtKB-UniRule"/>
</dbReference>
<reference evidence="16 17" key="1">
    <citation type="submission" date="2019-11" db="EMBL/GenBank/DDBJ databases">
        <title>Streptococcus uberis isolated from clinical mastitis cases on a southeastern Queensland dairy.</title>
        <authorList>
            <person name="Workentine M.L."/>
            <person name="Price R."/>
            <person name="Olchowy T."/>
        </authorList>
    </citation>
    <scope>NUCLEOTIDE SEQUENCE [LARGE SCALE GENOMIC DNA]</scope>
    <source>
        <strain evidence="16 17">OLC4459-A17</strain>
    </source>
</reference>
<dbReference type="SUPFAM" id="SSF52374">
    <property type="entry name" value="Nucleotidylyl transferase"/>
    <property type="match status" value="1"/>
</dbReference>
<gene>
    <name evidence="16" type="ORF">GKS16_01990</name>
</gene>
<dbReference type="InterPro" id="IPR023468">
    <property type="entry name" value="Riboflavin_kinase"/>
</dbReference>
<evidence type="ECO:0000256" key="9">
    <source>
        <dbReference type="ARBA" id="ARBA00022777"/>
    </source>
</evidence>
<evidence type="ECO:0000256" key="7">
    <source>
        <dbReference type="ARBA" id="ARBA00022695"/>
    </source>
</evidence>
<evidence type="ECO:0000256" key="10">
    <source>
        <dbReference type="ARBA" id="ARBA00022827"/>
    </source>
</evidence>
<evidence type="ECO:0000256" key="15">
    <source>
        <dbReference type="PIRNR" id="PIRNR004491"/>
    </source>
</evidence>
<keyword evidence="7 15" id="KW-0548">Nucleotidyltransferase</keyword>
<dbReference type="InterPro" id="IPR004821">
    <property type="entry name" value="Cyt_trans-like"/>
</dbReference>
<evidence type="ECO:0000256" key="4">
    <source>
        <dbReference type="ARBA" id="ARBA00022630"/>
    </source>
</evidence>
<comment type="function">
    <text evidence="1">Catalyzes the phosphorylation of riboflavin to FMN followed by the adenylation of FMN to FAD.</text>
</comment>
<dbReference type="InterPro" id="IPR015864">
    <property type="entry name" value="FAD_synthase"/>
</dbReference>
<dbReference type="UniPathway" id="UPA00276">
    <property type="reaction ID" value="UER00406"/>
</dbReference>
<dbReference type="InterPro" id="IPR015865">
    <property type="entry name" value="Riboflavin_kinase_bac/euk"/>
</dbReference>
<dbReference type="GO" id="GO:0006747">
    <property type="term" value="P:FAD biosynthetic process"/>
    <property type="evidence" value="ECO:0007669"/>
    <property type="project" value="UniProtKB-UniRule"/>
</dbReference>
<evidence type="ECO:0000313" key="17">
    <source>
        <dbReference type="Proteomes" id="UP000483839"/>
    </source>
</evidence>
<evidence type="ECO:0000256" key="6">
    <source>
        <dbReference type="ARBA" id="ARBA00022679"/>
    </source>
</evidence>
<comment type="pathway">
    <text evidence="2 15">Cofactor biosynthesis; FAD biosynthesis; FAD from FMN: step 1/1.</text>
</comment>
<comment type="catalytic activity">
    <reaction evidence="14 15">
        <text>FMN + ATP + H(+) = FAD + diphosphate</text>
        <dbReference type="Rhea" id="RHEA:17237"/>
        <dbReference type="ChEBI" id="CHEBI:15378"/>
        <dbReference type="ChEBI" id="CHEBI:30616"/>
        <dbReference type="ChEBI" id="CHEBI:33019"/>
        <dbReference type="ChEBI" id="CHEBI:57692"/>
        <dbReference type="ChEBI" id="CHEBI:58210"/>
        <dbReference type="EC" id="2.7.7.2"/>
    </reaction>
</comment>
<dbReference type="NCBIfam" id="NF004162">
    <property type="entry name" value="PRK05627.1-5"/>
    <property type="match status" value="1"/>
</dbReference>
<dbReference type="GO" id="GO:0005524">
    <property type="term" value="F:ATP binding"/>
    <property type="evidence" value="ECO:0007669"/>
    <property type="project" value="UniProtKB-UniRule"/>
</dbReference>
<dbReference type="GO" id="GO:0009231">
    <property type="term" value="P:riboflavin biosynthetic process"/>
    <property type="evidence" value="ECO:0007669"/>
    <property type="project" value="InterPro"/>
</dbReference>
<evidence type="ECO:0000313" key="16">
    <source>
        <dbReference type="EMBL" id="MTD01057.1"/>
    </source>
</evidence>
<keyword evidence="10 15" id="KW-0274">FAD</keyword>
<dbReference type="FunFam" id="2.40.30.30:FF:000003">
    <property type="entry name" value="Riboflavin biosynthesis protein"/>
    <property type="match status" value="1"/>
</dbReference>
<comment type="similarity">
    <text evidence="15">Belongs to the ribF family.</text>
</comment>
<dbReference type="Proteomes" id="UP000483839">
    <property type="component" value="Unassembled WGS sequence"/>
</dbReference>
<sequence>MEITQIKSYQDIAENDETILVLGYFDGLHLGHKALFDQAKKLAEKESLKIVTLTFNESPKLAFTRFTPDLLLHIAYPEKRYEKFSEYGVDHLYLIDFTTDFSKVSSDDFIKYYIGQLKAKYIVVGFDYKFGHNRTNSDYLQRNFEGKVYTIDEVSIDGRKISSTWIRELIKEGNVSKINQLLGYEFSTRGMVVHGDARGRTLGFPTANLAPIDRTYLPADGVYVTDVIVNGKRHRSMTSIGKNVTFGGTELRLEANIFDFDRDIYGESIEIIWLSKIREMTKFSGIEDLVDQLHADKQIALEWPNMVKNSEKS</sequence>
<protein>
    <recommendedName>
        <fullName evidence="15">Riboflavin biosynthesis protein</fullName>
    </recommendedName>
    <domain>
        <recommendedName>
            <fullName evidence="15">Riboflavin kinase</fullName>
            <ecNumber evidence="15">2.7.1.26</ecNumber>
        </recommendedName>
        <alternativeName>
            <fullName evidence="15">Flavokinase</fullName>
        </alternativeName>
    </domain>
    <domain>
        <recommendedName>
            <fullName evidence="15">FMN adenylyltransferase</fullName>
            <ecNumber evidence="15">2.7.7.2</ecNumber>
        </recommendedName>
        <alternativeName>
            <fullName evidence="15">FAD pyrophosphorylase</fullName>
        </alternativeName>
        <alternativeName>
            <fullName evidence="15">FAD synthase</fullName>
        </alternativeName>
    </domain>
</protein>
<keyword evidence="6 15" id="KW-0808">Transferase</keyword>
<organism evidence="16 17">
    <name type="scientific">Streptococcus uberis</name>
    <dbReference type="NCBI Taxonomy" id="1349"/>
    <lineage>
        <taxon>Bacteria</taxon>
        <taxon>Bacillati</taxon>
        <taxon>Bacillota</taxon>
        <taxon>Bacilli</taxon>
        <taxon>Lactobacillales</taxon>
        <taxon>Streptococcaceae</taxon>
        <taxon>Streptococcus</taxon>
    </lineage>
</organism>
<name>A0A6L6G7E4_STRUB</name>
<dbReference type="InterPro" id="IPR023465">
    <property type="entry name" value="Riboflavin_kinase_dom_sf"/>
</dbReference>
<dbReference type="NCBIfam" id="TIGR00083">
    <property type="entry name" value="ribF"/>
    <property type="match status" value="1"/>
</dbReference>
<keyword evidence="5 15" id="KW-0288">FMN</keyword>
<dbReference type="NCBIfam" id="TIGR00125">
    <property type="entry name" value="cyt_tran_rel"/>
    <property type="match status" value="1"/>
</dbReference>
<dbReference type="FunFam" id="3.40.50.620:FF:000021">
    <property type="entry name" value="Riboflavin biosynthesis protein"/>
    <property type="match status" value="1"/>
</dbReference>
<keyword evidence="9 15" id="KW-0418">Kinase</keyword>
<evidence type="ECO:0000256" key="5">
    <source>
        <dbReference type="ARBA" id="ARBA00022643"/>
    </source>
</evidence>
<keyword evidence="4 15" id="KW-0285">Flavoprotein</keyword>
<dbReference type="GO" id="GO:0003919">
    <property type="term" value="F:FMN adenylyltransferase activity"/>
    <property type="evidence" value="ECO:0007669"/>
    <property type="project" value="UniProtKB-UniRule"/>
</dbReference>
<evidence type="ECO:0000256" key="1">
    <source>
        <dbReference type="ARBA" id="ARBA00002121"/>
    </source>
</evidence>
<dbReference type="GO" id="GO:0008531">
    <property type="term" value="F:riboflavin kinase activity"/>
    <property type="evidence" value="ECO:0007669"/>
    <property type="project" value="UniProtKB-UniRule"/>
</dbReference>
<keyword evidence="11 15" id="KW-0067">ATP-binding</keyword>
<comment type="catalytic activity">
    <reaction evidence="13 15">
        <text>riboflavin + ATP = FMN + ADP + H(+)</text>
        <dbReference type="Rhea" id="RHEA:14357"/>
        <dbReference type="ChEBI" id="CHEBI:15378"/>
        <dbReference type="ChEBI" id="CHEBI:30616"/>
        <dbReference type="ChEBI" id="CHEBI:57986"/>
        <dbReference type="ChEBI" id="CHEBI:58210"/>
        <dbReference type="ChEBI" id="CHEBI:456216"/>
        <dbReference type="EC" id="2.7.1.26"/>
    </reaction>
</comment>
<evidence type="ECO:0000256" key="12">
    <source>
        <dbReference type="ARBA" id="ARBA00023268"/>
    </source>
</evidence>
<dbReference type="EC" id="2.7.1.26" evidence="15"/>
<proteinExistence type="inferred from homology"/>
<evidence type="ECO:0000256" key="13">
    <source>
        <dbReference type="ARBA" id="ARBA00047880"/>
    </source>
</evidence>
<comment type="caution">
    <text evidence="16">The sequence shown here is derived from an EMBL/GenBank/DDBJ whole genome shotgun (WGS) entry which is preliminary data.</text>
</comment>
<dbReference type="UniPathway" id="UPA00277">
    <property type="reaction ID" value="UER00407"/>
</dbReference>
<evidence type="ECO:0000256" key="3">
    <source>
        <dbReference type="ARBA" id="ARBA00005201"/>
    </source>
</evidence>
<comment type="pathway">
    <text evidence="3 15">Cofactor biosynthesis; FMN biosynthesis; FMN from riboflavin (ATP route): step 1/1.</text>
</comment>
<dbReference type="GeneID" id="93826244"/>
<dbReference type="PANTHER" id="PTHR22749">
    <property type="entry name" value="RIBOFLAVIN KINASE/FMN ADENYLYLTRANSFERASE"/>
    <property type="match status" value="1"/>
</dbReference>
<dbReference type="InterPro" id="IPR014729">
    <property type="entry name" value="Rossmann-like_a/b/a_fold"/>
</dbReference>
<dbReference type="EC" id="2.7.7.2" evidence="15"/>
<dbReference type="SUPFAM" id="SSF82114">
    <property type="entry name" value="Riboflavin kinase-like"/>
    <property type="match status" value="1"/>
</dbReference>
<dbReference type="EMBL" id="WLXI01000013">
    <property type="protein sequence ID" value="MTD01057.1"/>
    <property type="molecule type" value="Genomic_DNA"/>
</dbReference>
<evidence type="ECO:0000256" key="2">
    <source>
        <dbReference type="ARBA" id="ARBA00004726"/>
    </source>
</evidence>
<evidence type="ECO:0000256" key="14">
    <source>
        <dbReference type="ARBA" id="ARBA00049494"/>
    </source>
</evidence>
<dbReference type="AlphaFoldDB" id="A0A6L6G7E4"/>
<evidence type="ECO:0000256" key="11">
    <source>
        <dbReference type="ARBA" id="ARBA00022840"/>
    </source>
</evidence>
<dbReference type="NCBIfam" id="NF004158">
    <property type="entry name" value="PRK05627.1-1"/>
    <property type="match status" value="1"/>
</dbReference>
<keyword evidence="12" id="KW-0511">Multifunctional enzyme</keyword>
<dbReference type="Gene3D" id="3.40.50.620">
    <property type="entry name" value="HUPs"/>
    <property type="match status" value="1"/>
</dbReference>
<dbReference type="Pfam" id="PF01687">
    <property type="entry name" value="Flavokinase"/>
    <property type="match status" value="1"/>
</dbReference>
<dbReference type="PANTHER" id="PTHR22749:SF6">
    <property type="entry name" value="RIBOFLAVIN KINASE"/>
    <property type="match status" value="1"/>
</dbReference>
<dbReference type="CDD" id="cd02064">
    <property type="entry name" value="FAD_synthetase_N"/>
    <property type="match status" value="1"/>
</dbReference>
<keyword evidence="8 15" id="KW-0547">Nucleotide-binding</keyword>
<evidence type="ECO:0000256" key="8">
    <source>
        <dbReference type="ARBA" id="ARBA00022741"/>
    </source>
</evidence>
<dbReference type="OMA" id="HRGHQAI"/>
<dbReference type="SMART" id="SM00904">
    <property type="entry name" value="Flavokinase"/>
    <property type="match status" value="1"/>
</dbReference>
<dbReference type="Gene3D" id="2.40.30.30">
    <property type="entry name" value="Riboflavin kinase-like"/>
    <property type="match status" value="1"/>
</dbReference>